<accession>D4LWL7</accession>
<sequence length="39" mass="4316">MSILIQNNKFPLKVNLDNFISAARGYLNFPATHLAAGVR</sequence>
<evidence type="ECO:0000313" key="1">
    <source>
        <dbReference type="EMBL" id="CBL22020.1"/>
    </source>
</evidence>
<proteinExistence type="predicted"/>
<reference evidence="1 2" key="2">
    <citation type="submission" date="2010-03" db="EMBL/GenBank/DDBJ databases">
        <authorList>
            <person name="Pajon A."/>
        </authorList>
    </citation>
    <scope>NUCLEOTIDE SEQUENCE [LARGE SCALE GENOMIC DNA]</scope>
    <source>
        <strain evidence="1 2">A2-162</strain>
    </source>
</reference>
<dbReference type="Proteomes" id="UP000008955">
    <property type="component" value="Chromosome"/>
</dbReference>
<dbReference type="KEGG" id="rob:CK5_04190"/>
<reference evidence="1 2" key="1">
    <citation type="submission" date="2010-03" db="EMBL/GenBank/DDBJ databases">
        <title>The genome sequence of Ruminococcus obeum A2-162.</title>
        <authorList>
            <consortium name="metaHIT consortium -- http://www.metahit.eu/"/>
            <person name="Pajon A."/>
            <person name="Turner K."/>
            <person name="Parkhill J."/>
            <person name="Duncan S."/>
            <person name="Flint H."/>
        </authorList>
    </citation>
    <scope>NUCLEOTIDE SEQUENCE [LARGE SCALE GENOMIC DNA]</scope>
    <source>
        <strain evidence="1 2">A2-162</strain>
    </source>
</reference>
<dbReference type="HOGENOM" id="CLU_3305604_0_0_9"/>
<protein>
    <submittedName>
        <fullName evidence="1">Uncharacterized protein</fullName>
    </submittedName>
</protein>
<organism evidence="1 2">
    <name type="scientific">Blautia obeum A2-162</name>
    <dbReference type="NCBI Taxonomy" id="657314"/>
    <lineage>
        <taxon>Bacteria</taxon>
        <taxon>Bacillati</taxon>
        <taxon>Bacillota</taxon>
        <taxon>Clostridia</taxon>
        <taxon>Lachnospirales</taxon>
        <taxon>Lachnospiraceae</taxon>
        <taxon>Blautia</taxon>
    </lineage>
</organism>
<dbReference type="EMBL" id="FP929054">
    <property type="protein sequence ID" value="CBL22020.1"/>
    <property type="molecule type" value="Genomic_DNA"/>
</dbReference>
<evidence type="ECO:0000313" key="2">
    <source>
        <dbReference type="Proteomes" id="UP000008955"/>
    </source>
</evidence>
<keyword evidence="2" id="KW-1185">Reference proteome</keyword>
<dbReference type="AlphaFoldDB" id="D4LWL7"/>
<gene>
    <name evidence="1" type="ORF">CK5_04190</name>
</gene>
<name>D4LWL7_9FIRM</name>